<dbReference type="EMBL" id="CAFBOL010000086">
    <property type="protein sequence ID" value="CAB5005217.1"/>
    <property type="molecule type" value="Genomic_DNA"/>
</dbReference>
<dbReference type="EMBL" id="CAFAAV010000135">
    <property type="protein sequence ID" value="CAB4826194.1"/>
    <property type="molecule type" value="Genomic_DNA"/>
</dbReference>
<evidence type="ECO:0000313" key="3">
    <source>
        <dbReference type="EMBL" id="CAB4826194.1"/>
    </source>
</evidence>
<evidence type="ECO:0000313" key="2">
    <source>
        <dbReference type="EMBL" id="CAB4746540.1"/>
    </source>
</evidence>
<reference evidence="2" key="1">
    <citation type="submission" date="2020-05" db="EMBL/GenBank/DDBJ databases">
        <authorList>
            <person name="Chiriac C."/>
            <person name="Salcher M."/>
            <person name="Ghai R."/>
            <person name="Kavagutti S V."/>
        </authorList>
    </citation>
    <scope>NUCLEOTIDE SEQUENCE</scope>
</reference>
<name>A0A6J6TH77_9ZZZZ</name>
<dbReference type="EMBL" id="CAEZYF010000034">
    <property type="protein sequence ID" value="CAB4746540.1"/>
    <property type="molecule type" value="Genomic_DNA"/>
</dbReference>
<evidence type="ECO:0000313" key="4">
    <source>
        <dbReference type="EMBL" id="CAB4850142.1"/>
    </source>
</evidence>
<dbReference type="PROSITE" id="PS51257">
    <property type="entry name" value="PROKAR_LIPOPROTEIN"/>
    <property type="match status" value="1"/>
</dbReference>
<evidence type="ECO:0000313" key="1">
    <source>
        <dbReference type="EMBL" id="CAB4365325.1"/>
    </source>
</evidence>
<accession>A0A6J6TH77</accession>
<gene>
    <name evidence="2" type="ORF">UFOPK2656_03268</name>
    <name evidence="3" type="ORF">UFOPK3099_01701</name>
    <name evidence="4" type="ORF">UFOPK3267_01093</name>
    <name evidence="5" type="ORF">UFOPK3651_03085</name>
    <name evidence="6" type="ORF">UFOPK3931_02470</name>
    <name evidence="1" type="ORF">UFOPK4189_03070</name>
</gene>
<dbReference type="EMBL" id="CAESGF010000028">
    <property type="protein sequence ID" value="CAB4365325.1"/>
    <property type="molecule type" value="Genomic_DNA"/>
</dbReference>
<evidence type="ECO:0000313" key="6">
    <source>
        <dbReference type="EMBL" id="CAB5005217.1"/>
    </source>
</evidence>
<dbReference type="EMBL" id="CAFBIY010000048">
    <property type="protein sequence ID" value="CAB4850142.1"/>
    <property type="molecule type" value="Genomic_DNA"/>
</dbReference>
<sequence>MKNPVTAVLIGIAAIATVACSDNGGSSAATSTTVAQQSAPDPSSTELPVLDQIPLAIAAIEAQLGGPQQYFEINATAKLVNLFVALNNGAIAQSWVFVGGELSAREGEAASGGTFAATGLDFDPALVFSKVREQLPGATLDSFYIHGDGQGHLLYGVLLTSAQGGGLDVVLGPKGEVKSVDPVN</sequence>
<proteinExistence type="predicted"/>
<dbReference type="EMBL" id="CAFBMT010000028">
    <property type="protein sequence ID" value="CAB4954621.1"/>
    <property type="molecule type" value="Genomic_DNA"/>
</dbReference>
<protein>
    <submittedName>
        <fullName evidence="2">Unannotated protein</fullName>
    </submittedName>
</protein>
<organism evidence="2">
    <name type="scientific">freshwater metagenome</name>
    <dbReference type="NCBI Taxonomy" id="449393"/>
    <lineage>
        <taxon>unclassified sequences</taxon>
        <taxon>metagenomes</taxon>
        <taxon>ecological metagenomes</taxon>
    </lineage>
</organism>
<dbReference type="AlphaFoldDB" id="A0A6J6TH77"/>
<evidence type="ECO:0000313" key="5">
    <source>
        <dbReference type="EMBL" id="CAB4954621.1"/>
    </source>
</evidence>